<feature type="compositionally biased region" description="Low complexity" evidence="5">
    <location>
        <begin position="21"/>
        <end position="35"/>
    </location>
</feature>
<keyword evidence="1 4" id="KW-0812">Transmembrane</keyword>
<organism evidence="6 7">
    <name type="scientific">Monosporascus ibericus</name>
    <dbReference type="NCBI Taxonomy" id="155417"/>
    <lineage>
        <taxon>Eukaryota</taxon>
        <taxon>Fungi</taxon>
        <taxon>Dikarya</taxon>
        <taxon>Ascomycota</taxon>
        <taxon>Pezizomycotina</taxon>
        <taxon>Sordariomycetes</taxon>
        <taxon>Xylariomycetidae</taxon>
        <taxon>Xylariales</taxon>
        <taxon>Xylariales incertae sedis</taxon>
        <taxon>Monosporascus</taxon>
    </lineage>
</organism>
<dbReference type="EMBL" id="QJNU01000881">
    <property type="protein sequence ID" value="RYO83930.1"/>
    <property type="molecule type" value="Genomic_DNA"/>
</dbReference>
<comment type="subcellular location">
    <subcellularLocation>
        <location evidence="4">Membrane</location>
        <topology evidence="4">Multi-pass membrane protein</topology>
    </subcellularLocation>
</comment>
<reference evidence="6 7" key="1">
    <citation type="submission" date="2018-06" db="EMBL/GenBank/DDBJ databases">
        <title>Complete Genomes of Monosporascus.</title>
        <authorList>
            <person name="Robinson A.J."/>
            <person name="Natvig D.O."/>
        </authorList>
    </citation>
    <scope>NUCLEOTIDE SEQUENCE [LARGE SCALE GENOMIC DNA]</scope>
    <source>
        <strain evidence="6 7">CBS 110550</strain>
    </source>
</reference>
<evidence type="ECO:0000256" key="5">
    <source>
        <dbReference type="SAM" id="MobiDB-lite"/>
    </source>
</evidence>
<evidence type="ECO:0000256" key="2">
    <source>
        <dbReference type="ARBA" id="ARBA00022989"/>
    </source>
</evidence>
<dbReference type="AlphaFoldDB" id="A0A4Q4SX64"/>
<accession>A0A4Q4SX64</accession>
<evidence type="ECO:0000313" key="6">
    <source>
        <dbReference type="EMBL" id="RYO83930.1"/>
    </source>
</evidence>
<dbReference type="PANTHER" id="PTHR39136:SF1">
    <property type="entry name" value="ALTERED INHERITANCE OF MITOCHONDRIA PROTEIN 11"/>
    <property type="match status" value="1"/>
</dbReference>
<comment type="similarity">
    <text evidence="4">Belongs to the AIM11 family.</text>
</comment>
<dbReference type="GO" id="GO:0016020">
    <property type="term" value="C:membrane"/>
    <property type="evidence" value="ECO:0007669"/>
    <property type="project" value="UniProtKB-SubCell"/>
</dbReference>
<protein>
    <recommendedName>
        <fullName evidence="4">Altered inheritance of mitochondria protein 11</fullName>
    </recommendedName>
</protein>
<keyword evidence="3 4" id="KW-0472">Membrane</keyword>
<dbReference type="STRING" id="155417.A0A4Q4SX64"/>
<dbReference type="Proteomes" id="UP000293360">
    <property type="component" value="Unassembled WGS sequence"/>
</dbReference>
<dbReference type="PANTHER" id="PTHR39136">
    <property type="entry name" value="ALTERED INHERITANCE OF MITOCHONDRIA PROTEIN 11"/>
    <property type="match status" value="1"/>
</dbReference>
<feature type="region of interest" description="Disordered" evidence="5">
    <location>
        <begin position="1"/>
        <end position="55"/>
    </location>
</feature>
<proteinExistence type="inferred from homology"/>
<keyword evidence="2 4" id="KW-1133">Transmembrane helix</keyword>
<gene>
    <name evidence="4" type="primary">AIM11</name>
    <name evidence="6" type="ORF">DL764_009394</name>
</gene>
<feature type="transmembrane region" description="Helical" evidence="4">
    <location>
        <begin position="67"/>
        <end position="88"/>
    </location>
</feature>
<evidence type="ECO:0000256" key="4">
    <source>
        <dbReference type="RuleBase" id="RU367098"/>
    </source>
</evidence>
<evidence type="ECO:0000256" key="1">
    <source>
        <dbReference type="ARBA" id="ARBA00022692"/>
    </source>
</evidence>
<feature type="transmembrane region" description="Helical" evidence="4">
    <location>
        <begin position="121"/>
        <end position="144"/>
    </location>
</feature>
<dbReference type="GO" id="GO:0005739">
    <property type="term" value="C:mitochondrion"/>
    <property type="evidence" value="ECO:0007669"/>
    <property type="project" value="TreeGrafter"/>
</dbReference>
<evidence type="ECO:0000313" key="7">
    <source>
        <dbReference type="Proteomes" id="UP000293360"/>
    </source>
</evidence>
<dbReference type="OrthoDB" id="3558022at2759"/>
<evidence type="ECO:0000256" key="3">
    <source>
        <dbReference type="ARBA" id="ARBA00023136"/>
    </source>
</evidence>
<sequence>MWSFGTTMTIAKEDDSSKTSPHPAAQPAVQSAAQPRPEHSVPAASPVTGQETYPHPSIFSQRSMKQLGLFFAGAGFLSLSVLATRRAITRKRLATIPKFYHPSNGPVNTANSDSSLIALEALNLATLNVMGFGIMCTGGIAWAFDLSSLDDLRGMARRHIGPSGGHVDEEAEREVAEWMAKMLPIKEVREQGGDSPPKKDG</sequence>
<comment type="caution">
    <text evidence="6">The sequence shown here is derived from an EMBL/GenBank/DDBJ whole genome shotgun (WGS) entry which is preliminary data.</text>
</comment>
<keyword evidence="7" id="KW-1185">Reference proteome</keyword>
<name>A0A4Q4SX64_9PEZI</name>
<dbReference type="InterPro" id="IPR038814">
    <property type="entry name" value="AIM11"/>
</dbReference>